<comment type="subcellular location">
    <subcellularLocation>
        <location evidence="1 10">Cell outer membrane</location>
        <topology evidence="1 10">Multi-pass membrane protein</topology>
    </subcellularLocation>
</comment>
<dbReference type="Gene3D" id="2.40.170.20">
    <property type="entry name" value="TonB-dependent receptor, beta-barrel domain"/>
    <property type="match status" value="1"/>
</dbReference>
<dbReference type="InterPro" id="IPR023996">
    <property type="entry name" value="TonB-dep_OMP_SusC/RagA"/>
</dbReference>
<keyword evidence="9 10" id="KW-0998">Cell outer membrane</keyword>
<comment type="similarity">
    <text evidence="10 11">Belongs to the TonB-dependent receptor family.</text>
</comment>
<dbReference type="InterPro" id="IPR037066">
    <property type="entry name" value="Plug_dom_sf"/>
</dbReference>
<keyword evidence="4" id="KW-0406">Ion transport</keyword>
<keyword evidence="2 10" id="KW-0813">Transport</keyword>
<evidence type="ECO:0000256" key="4">
    <source>
        <dbReference type="ARBA" id="ARBA00022496"/>
    </source>
</evidence>
<feature type="transmembrane region" description="Helical" evidence="12">
    <location>
        <begin position="20"/>
        <end position="40"/>
    </location>
</feature>
<keyword evidence="4" id="KW-0410">Iron transport</keyword>
<comment type="caution">
    <text evidence="14">The sequence shown here is derived from an EMBL/GenBank/DDBJ whole genome shotgun (WGS) entry which is preliminary data.</text>
</comment>
<keyword evidence="7 11" id="KW-0798">TonB box</keyword>
<dbReference type="InterPro" id="IPR000531">
    <property type="entry name" value="Beta-barrel_TonB"/>
</dbReference>
<dbReference type="InterPro" id="IPR008969">
    <property type="entry name" value="CarboxyPept-like_regulatory"/>
</dbReference>
<keyword evidence="3 10" id="KW-1134">Transmembrane beta strand</keyword>
<evidence type="ECO:0000256" key="6">
    <source>
        <dbReference type="ARBA" id="ARBA00023004"/>
    </source>
</evidence>
<dbReference type="NCBIfam" id="TIGR04056">
    <property type="entry name" value="OMP_RagA_SusC"/>
    <property type="match status" value="1"/>
</dbReference>
<dbReference type="Gene3D" id="2.60.40.1120">
    <property type="entry name" value="Carboxypeptidase-like, regulatory domain"/>
    <property type="match status" value="1"/>
</dbReference>
<sequence length="1103" mass="121371">MNKKVNSNPLDPFKGINQILLLGMRIFTILLCIGLTTMHASSTKAQTRMDVSLKNGTLKELFNEIEAKSEYIIFYKDDVLKSPENISIDVKQGTVTEILDRAFGQTNLIYKLLDRQIVVKRKGSIPVKLGAVNPVLEQQLQVSGTISDTNGAPLPGANIVEKNTPNGVTADFDGNFSISVADENAILVVSYIGFGTIEAPINGRTNINIVLEESSAGLDEVVVVGYGTAKKTDLTGAIASVNIEDTRLQPNANASQILRGTTAGVQIRDNGRPGQTGDIRIRGTNSISASNNPLLVLDGIIYNGGSLSDINPGDIESISILKDASSTAVYGSLAANGVIEVTTKKGKTDKPKITFNTYTGFSDFAHIPDYLNAEQYLAIRLDGEAADGGTLPFTTIEEDNIAAGISIDPFEVIKQSAPLSNYEINVSGRTENVNYFFSGSYLDVKSPVKGDNFSRISSRLNLSVKTTDWLKLGVNAGYTSNDDSGVRVDLSGATYLSPYASLYLEDGISPRQLPIGIGLVRSPIIDYELNDRLSVYNTLFTNVYLEANVLPGLSYKLNTGYTKSENKLFTYVPTYEPLNRLGSGYKRHSETQNLTLENILNYKKTFNDVHNLGVTLLYGIYEFENQISELSSNNIFNDALRYNSLELGENYTANTGARENKQTSSMARLSYNYSGKYFIDLSVRRDGYSAFGQGNKYGNFPAAGVSWNVSDEEFLKNANFMDFLKFRTSWGRNGNRGVSEYSSLSNTNTTNYVFGDGSAPYVGVFTTSFANPNLGWETTESLNFGIDLQLFDNRVTSNINYYVSNTKDLLLNQRIPNTNGFDSFLTNVGETENRGLEIDLKTVNIKTENFSWTSSIAFSLNRNKIVKLVGRDLDEDGVEDDDIASGWFIGEPLGSIYDYVFDGIYQDGDNFDLNPNGEPGDIRFKDISGPDGIPDGIIGPDDRRVIDSNQPDFQMGLTNIFRYKSFSLSSTFFTSQGGKSPNITLNPGTNFYDQANFVNVPYWTPDNPINTGARINYRNPLGYQFAQDRSFVRLQDISLSYDLPSEVLSKIGITGLQIYASGKNLITWTDWKGWDPEFGAGLRDPGNNGPLLKTYTFGINFSL</sequence>
<dbReference type="GO" id="GO:0006826">
    <property type="term" value="P:iron ion transport"/>
    <property type="evidence" value="ECO:0007669"/>
    <property type="project" value="UniProtKB-KW"/>
</dbReference>
<dbReference type="SUPFAM" id="SSF56935">
    <property type="entry name" value="Porins"/>
    <property type="match status" value="1"/>
</dbReference>
<keyword evidence="12" id="KW-1133">Transmembrane helix</keyword>
<dbReference type="SUPFAM" id="SSF49464">
    <property type="entry name" value="Carboxypeptidase regulatory domain-like"/>
    <property type="match status" value="1"/>
</dbReference>
<evidence type="ECO:0000256" key="3">
    <source>
        <dbReference type="ARBA" id="ARBA00022452"/>
    </source>
</evidence>
<evidence type="ECO:0000256" key="1">
    <source>
        <dbReference type="ARBA" id="ARBA00004571"/>
    </source>
</evidence>
<dbReference type="SMART" id="SM00965">
    <property type="entry name" value="STN"/>
    <property type="match status" value="1"/>
</dbReference>
<keyword evidence="5 10" id="KW-0812">Transmembrane</keyword>
<organism evidence="14">
    <name type="scientific">Pricia antarctica</name>
    <dbReference type="NCBI Taxonomy" id="641691"/>
    <lineage>
        <taxon>Bacteria</taxon>
        <taxon>Pseudomonadati</taxon>
        <taxon>Bacteroidota</taxon>
        <taxon>Flavobacteriia</taxon>
        <taxon>Flavobacteriales</taxon>
        <taxon>Flavobacteriaceae</taxon>
        <taxon>Pricia</taxon>
    </lineage>
</organism>
<dbReference type="InterPro" id="IPR039426">
    <property type="entry name" value="TonB-dep_rcpt-like"/>
</dbReference>
<keyword evidence="8 10" id="KW-0472">Membrane</keyword>
<evidence type="ECO:0000256" key="12">
    <source>
        <dbReference type="SAM" id="Phobius"/>
    </source>
</evidence>
<dbReference type="EMBL" id="DRGL01000044">
    <property type="protein sequence ID" value="HEA21722.1"/>
    <property type="molecule type" value="Genomic_DNA"/>
</dbReference>
<accession>A0A831VS64</accession>
<dbReference type="InterPro" id="IPR011662">
    <property type="entry name" value="Secretin/TonB_short_N"/>
</dbReference>
<evidence type="ECO:0000256" key="9">
    <source>
        <dbReference type="ARBA" id="ARBA00023237"/>
    </source>
</evidence>
<dbReference type="InterPro" id="IPR012910">
    <property type="entry name" value="Plug_dom"/>
</dbReference>
<dbReference type="Pfam" id="PF07715">
    <property type="entry name" value="Plug"/>
    <property type="match status" value="1"/>
</dbReference>
<evidence type="ECO:0000256" key="2">
    <source>
        <dbReference type="ARBA" id="ARBA00022448"/>
    </source>
</evidence>
<name>A0A831VS64_9FLAO</name>
<evidence type="ECO:0000256" key="11">
    <source>
        <dbReference type="RuleBase" id="RU003357"/>
    </source>
</evidence>
<keyword evidence="6" id="KW-0408">Iron</keyword>
<evidence type="ECO:0000256" key="8">
    <source>
        <dbReference type="ARBA" id="ARBA00023136"/>
    </source>
</evidence>
<dbReference type="Pfam" id="PF13715">
    <property type="entry name" value="CarbopepD_reg_2"/>
    <property type="match status" value="1"/>
</dbReference>
<evidence type="ECO:0000259" key="13">
    <source>
        <dbReference type="SMART" id="SM00965"/>
    </source>
</evidence>
<dbReference type="Proteomes" id="UP000886191">
    <property type="component" value="Unassembled WGS sequence"/>
</dbReference>
<gene>
    <name evidence="14" type="ORF">ENH87_12485</name>
</gene>
<feature type="domain" description="Secretin/TonB short N-terminal" evidence="13">
    <location>
        <begin position="71"/>
        <end position="122"/>
    </location>
</feature>
<dbReference type="NCBIfam" id="TIGR04057">
    <property type="entry name" value="SusC_RagA_signa"/>
    <property type="match status" value="1"/>
</dbReference>
<dbReference type="Pfam" id="PF00593">
    <property type="entry name" value="TonB_dep_Rec_b-barrel"/>
    <property type="match status" value="1"/>
</dbReference>
<evidence type="ECO:0000256" key="7">
    <source>
        <dbReference type="ARBA" id="ARBA00023077"/>
    </source>
</evidence>
<dbReference type="InterPro" id="IPR023997">
    <property type="entry name" value="TonB-dep_OMP_SusC/RagA_CS"/>
</dbReference>
<protein>
    <submittedName>
        <fullName evidence="14">SusC/RagA family TonB-linked outer membrane protein</fullName>
    </submittedName>
</protein>
<evidence type="ECO:0000256" key="10">
    <source>
        <dbReference type="PROSITE-ProRule" id="PRU01360"/>
    </source>
</evidence>
<proteinExistence type="inferred from homology"/>
<dbReference type="AlphaFoldDB" id="A0A831VS64"/>
<dbReference type="Gene3D" id="2.170.130.10">
    <property type="entry name" value="TonB-dependent receptor, plug domain"/>
    <property type="match status" value="1"/>
</dbReference>
<evidence type="ECO:0000313" key="14">
    <source>
        <dbReference type="EMBL" id="HEA21722.1"/>
    </source>
</evidence>
<reference evidence="14" key="1">
    <citation type="journal article" date="2020" name="mSystems">
        <title>Genome- and Community-Level Interaction Insights into Carbon Utilization and Element Cycling Functions of Hydrothermarchaeota in Hydrothermal Sediment.</title>
        <authorList>
            <person name="Zhou Z."/>
            <person name="Liu Y."/>
            <person name="Xu W."/>
            <person name="Pan J."/>
            <person name="Luo Z.H."/>
            <person name="Li M."/>
        </authorList>
    </citation>
    <scope>NUCLEOTIDE SEQUENCE [LARGE SCALE GENOMIC DNA]</scope>
    <source>
        <strain evidence="14">HyVt-345</strain>
    </source>
</reference>
<evidence type="ECO:0000256" key="5">
    <source>
        <dbReference type="ARBA" id="ARBA00022692"/>
    </source>
</evidence>
<dbReference type="PROSITE" id="PS52016">
    <property type="entry name" value="TONB_DEPENDENT_REC_3"/>
    <property type="match status" value="1"/>
</dbReference>
<dbReference type="InterPro" id="IPR036942">
    <property type="entry name" value="Beta-barrel_TonB_sf"/>
</dbReference>
<dbReference type="GO" id="GO:0009279">
    <property type="term" value="C:cell outer membrane"/>
    <property type="evidence" value="ECO:0007669"/>
    <property type="project" value="UniProtKB-SubCell"/>
</dbReference>